<dbReference type="InterPro" id="IPR058245">
    <property type="entry name" value="NreC/VraR/RcsB-like_REC"/>
</dbReference>
<dbReference type="PROSITE" id="PS50043">
    <property type="entry name" value="HTH_LUXR_2"/>
    <property type="match status" value="1"/>
</dbReference>
<dbReference type="CDD" id="cd17535">
    <property type="entry name" value="REC_NarL-like"/>
    <property type="match status" value="1"/>
</dbReference>
<reference evidence="7" key="1">
    <citation type="journal article" date="2019" name="Int. J. Syst. Evol. Microbiol.">
        <title>The Global Catalogue of Microorganisms (GCM) 10K type strain sequencing project: providing services to taxonomists for standard genome sequencing and annotation.</title>
        <authorList>
            <consortium name="The Broad Institute Genomics Platform"/>
            <consortium name="The Broad Institute Genome Sequencing Center for Infectious Disease"/>
            <person name="Wu L."/>
            <person name="Ma J."/>
        </authorList>
    </citation>
    <scope>NUCLEOTIDE SEQUENCE [LARGE SCALE GENOMIC DNA]</scope>
    <source>
        <strain evidence="7">CCUG 51308</strain>
    </source>
</reference>
<keyword evidence="2" id="KW-0238">DNA-binding</keyword>
<dbReference type="PROSITE" id="PS50110">
    <property type="entry name" value="RESPONSE_REGULATORY"/>
    <property type="match status" value="1"/>
</dbReference>
<dbReference type="InterPro" id="IPR011006">
    <property type="entry name" value="CheY-like_superfamily"/>
</dbReference>
<dbReference type="RefSeq" id="WP_382168474.1">
    <property type="nucleotide sequence ID" value="NZ_JBHTBR010000005.1"/>
</dbReference>
<dbReference type="PANTHER" id="PTHR45566:SF1">
    <property type="entry name" value="HTH-TYPE TRANSCRIPTIONAL REGULATOR YHJB-RELATED"/>
    <property type="match status" value="1"/>
</dbReference>
<evidence type="ECO:0000313" key="7">
    <source>
        <dbReference type="Proteomes" id="UP001596492"/>
    </source>
</evidence>
<proteinExistence type="predicted"/>
<dbReference type="InterPro" id="IPR016032">
    <property type="entry name" value="Sig_transdc_resp-reg_C-effctor"/>
</dbReference>
<dbReference type="Pfam" id="PF00072">
    <property type="entry name" value="Response_reg"/>
    <property type="match status" value="1"/>
</dbReference>
<protein>
    <submittedName>
        <fullName evidence="6">LuxR C-terminal-related transcriptional regulator</fullName>
    </submittedName>
</protein>
<dbReference type="SMART" id="SM00421">
    <property type="entry name" value="HTH_LUXR"/>
    <property type="match status" value="1"/>
</dbReference>
<dbReference type="Proteomes" id="UP001596492">
    <property type="component" value="Unassembled WGS sequence"/>
</dbReference>
<evidence type="ECO:0000256" key="3">
    <source>
        <dbReference type="PROSITE-ProRule" id="PRU00169"/>
    </source>
</evidence>
<feature type="modified residue" description="4-aspartylphosphate" evidence="3">
    <location>
        <position position="56"/>
    </location>
</feature>
<dbReference type="PROSITE" id="PS00622">
    <property type="entry name" value="HTH_LUXR_1"/>
    <property type="match status" value="1"/>
</dbReference>
<evidence type="ECO:0000259" key="4">
    <source>
        <dbReference type="PROSITE" id="PS50043"/>
    </source>
</evidence>
<evidence type="ECO:0000259" key="5">
    <source>
        <dbReference type="PROSITE" id="PS50110"/>
    </source>
</evidence>
<dbReference type="SUPFAM" id="SSF46894">
    <property type="entry name" value="C-terminal effector domain of the bipartite response regulators"/>
    <property type="match status" value="1"/>
</dbReference>
<keyword evidence="7" id="KW-1185">Reference proteome</keyword>
<sequence length="209" mass="23153">MFDRYLIIDDHPLYCDALRLALEGINPKAQVNAVTTATDAHVYLDKGGLPEMVILDLMLPDTDGLNGFLALKKRLPDETKMVVISGREEPSIVRALQSAGADAFIGKSLAMDEMIRKLRRVMWGEVIFPNFDHADAETQRQSKLIDGLSPAQVRILAALADGRLNKQIAYDLELAEATVKSHLTAIYKKLGVSNRTQAILVARQIMPKE</sequence>
<dbReference type="InterPro" id="IPR001789">
    <property type="entry name" value="Sig_transdc_resp-reg_receiver"/>
</dbReference>
<dbReference type="SMART" id="SM00448">
    <property type="entry name" value="REC"/>
    <property type="match status" value="1"/>
</dbReference>
<name>A0ABW2IPE5_9PROT</name>
<dbReference type="PANTHER" id="PTHR45566">
    <property type="entry name" value="HTH-TYPE TRANSCRIPTIONAL REGULATOR YHJB-RELATED"/>
    <property type="match status" value="1"/>
</dbReference>
<dbReference type="Gene3D" id="3.40.50.2300">
    <property type="match status" value="1"/>
</dbReference>
<dbReference type="Pfam" id="PF00196">
    <property type="entry name" value="GerE"/>
    <property type="match status" value="1"/>
</dbReference>
<evidence type="ECO:0000256" key="1">
    <source>
        <dbReference type="ARBA" id="ARBA00022553"/>
    </source>
</evidence>
<dbReference type="CDD" id="cd06170">
    <property type="entry name" value="LuxR_C_like"/>
    <property type="match status" value="1"/>
</dbReference>
<dbReference type="Gene3D" id="1.10.10.10">
    <property type="entry name" value="Winged helix-like DNA-binding domain superfamily/Winged helix DNA-binding domain"/>
    <property type="match status" value="1"/>
</dbReference>
<feature type="domain" description="Response regulatory" evidence="5">
    <location>
        <begin position="4"/>
        <end position="122"/>
    </location>
</feature>
<dbReference type="InterPro" id="IPR051015">
    <property type="entry name" value="EvgA-like"/>
</dbReference>
<dbReference type="PRINTS" id="PR00038">
    <property type="entry name" value="HTHLUXR"/>
</dbReference>
<organism evidence="6 7">
    <name type="scientific">Hirschia litorea</name>
    <dbReference type="NCBI Taxonomy" id="1199156"/>
    <lineage>
        <taxon>Bacteria</taxon>
        <taxon>Pseudomonadati</taxon>
        <taxon>Pseudomonadota</taxon>
        <taxon>Alphaproteobacteria</taxon>
        <taxon>Hyphomonadales</taxon>
        <taxon>Hyphomonadaceae</taxon>
        <taxon>Hirschia</taxon>
    </lineage>
</organism>
<dbReference type="InterPro" id="IPR000792">
    <property type="entry name" value="Tscrpt_reg_LuxR_C"/>
</dbReference>
<comment type="caution">
    <text evidence="6">The sequence shown here is derived from an EMBL/GenBank/DDBJ whole genome shotgun (WGS) entry which is preliminary data.</text>
</comment>
<dbReference type="EMBL" id="JBHTBR010000005">
    <property type="protein sequence ID" value="MFC7292768.1"/>
    <property type="molecule type" value="Genomic_DNA"/>
</dbReference>
<keyword evidence="1 3" id="KW-0597">Phosphoprotein</keyword>
<gene>
    <name evidence="6" type="ORF">ACFQS8_14140</name>
</gene>
<dbReference type="InterPro" id="IPR036388">
    <property type="entry name" value="WH-like_DNA-bd_sf"/>
</dbReference>
<feature type="domain" description="HTH luxR-type" evidence="4">
    <location>
        <begin position="141"/>
        <end position="206"/>
    </location>
</feature>
<evidence type="ECO:0000256" key="2">
    <source>
        <dbReference type="ARBA" id="ARBA00023125"/>
    </source>
</evidence>
<dbReference type="SUPFAM" id="SSF52172">
    <property type="entry name" value="CheY-like"/>
    <property type="match status" value="1"/>
</dbReference>
<accession>A0ABW2IPE5</accession>
<evidence type="ECO:0000313" key="6">
    <source>
        <dbReference type="EMBL" id="MFC7292768.1"/>
    </source>
</evidence>